<dbReference type="OrthoDB" id="9818126at2"/>
<evidence type="ECO:0000313" key="2">
    <source>
        <dbReference type="Proteomes" id="UP000031572"/>
    </source>
</evidence>
<dbReference type="RefSeq" id="WP_157691782.1">
    <property type="nucleotide sequence ID" value="NZ_JWJG01000028.1"/>
</dbReference>
<dbReference type="AlphaFoldDB" id="A0A0C2BT99"/>
<evidence type="ECO:0000313" key="1">
    <source>
        <dbReference type="EMBL" id="KIF83269.1"/>
    </source>
</evidence>
<protein>
    <submittedName>
        <fullName evidence="1">Uncharacterized protein</fullName>
    </submittedName>
</protein>
<proteinExistence type="predicted"/>
<reference evidence="1 2" key="1">
    <citation type="submission" date="2014-12" db="EMBL/GenBank/DDBJ databases">
        <title>Denitrispirillum autotrophicum gen. nov., sp. nov., Denitrifying, Facultatively Autotrophic Bacteria Isolated from Rice Paddy Soil.</title>
        <authorList>
            <person name="Ishii S."/>
            <person name="Ashida N."/>
            <person name="Ohno H."/>
            <person name="Otsuka S."/>
            <person name="Yokota A."/>
            <person name="Senoo K."/>
        </authorList>
    </citation>
    <scope>NUCLEOTIDE SEQUENCE [LARGE SCALE GENOMIC DNA]</scope>
    <source>
        <strain evidence="1 2">TSA66</strain>
    </source>
</reference>
<organism evidence="1 2">
    <name type="scientific">Noviherbaspirillum autotrophicum</name>
    <dbReference type="NCBI Taxonomy" id="709839"/>
    <lineage>
        <taxon>Bacteria</taxon>
        <taxon>Pseudomonadati</taxon>
        <taxon>Pseudomonadota</taxon>
        <taxon>Betaproteobacteria</taxon>
        <taxon>Burkholderiales</taxon>
        <taxon>Oxalobacteraceae</taxon>
        <taxon>Noviherbaspirillum</taxon>
    </lineage>
</organism>
<comment type="caution">
    <text evidence="1">The sequence shown here is derived from an EMBL/GenBank/DDBJ whole genome shotgun (WGS) entry which is preliminary data.</text>
</comment>
<gene>
    <name evidence="1" type="ORF">TSA66_24465</name>
</gene>
<sequence length="339" mass="37480">MDETSTIHFEVPDHMVADVGLDFGTAGCDSPWLQTYGKRRKLVLDEVKDILRQEPVLFAHLMNGTSPFGNDFPLASGWSQDGDRLARHIMHGLNALQEDENGLTLVIACAGAYQQGNMDHLMIWNISVAGRVARLQTGNQENIGGKHYPTRLVDTVALWQQYDPSGAKNSNAPGVPVDTFVKTPVGISVAHHGLFINLFPSSASQDFEAALDRLSREEAGHRFGFFDGQKSCFTTARDLLGAIRTKGPHGTDVDWGARQPQPVVPEIFNKLSLLTNYDRPIGIETMCGKAWDLHDKETRRKVSRDKTMFAALSARLGSWISKKPGAYRIHIRPALPPLL</sequence>
<keyword evidence="2" id="KW-1185">Reference proteome</keyword>
<accession>A0A0C2BT99</accession>
<name>A0A0C2BT99_9BURK</name>
<dbReference type="Proteomes" id="UP000031572">
    <property type="component" value="Unassembled WGS sequence"/>
</dbReference>
<dbReference type="EMBL" id="JWJG01000028">
    <property type="protein sequence ID" value="KIF83269.1"/>
    <property type="molecule type" value="Genomic_DNA"/>
</dbReference>